<protein>
    <submittedName>
        <fullName evidence="2">Uncharacterized protein</fullName>
    </submittedName>
</protein>
<dbReference type="EMBL" id="PNYB01000001">
    <property type="protein sequence ID" value="PMS28501.1"/>
    <property type="molecule type" value="Genomic_DNA"/>
</dbReference>
<name>A0A2N7WGL5_9BURK</name>
<evidence type="ECO:0000313" key="2">
    <source>
        <dbReference type="EMBL" id="PMS28501.1"/>
    </source>
</evidence>
<comment type="caution">
    <text evidence="2">The sequence shown here is derived from an EMBL/GenBank/DDBJ whole genome shotgun (WGS) entry which is preliminary data.</text>
</comment>
<evidence type="ECO:0000256" key="1">
    <source>
        <dbReference type="SAM" id="Phobius"/>
    </source>
</evidence>
<keyword evidence="3" id="KW-1185">Reference proteome</keyword>
<sequence>MSDAPASGVGAISASGRGVICTATDGTPGALGVLHLALVDSTSADAFDYTQAAGFWSVAFLGVMSLYVVSRCCGVVLDMIRRA</sequence>
<keyword evidence="1" id="KW-0472">Membrane</keyword>
<organism evidence="2 3">
    <name type="scientific">Trinickia soli</name>
    <dbReference type="NCBI Taxonomy" id="380675"/>
    <lineage>
        <taxon>Bacteria</taxon>
        <taxon>Pseudomonadati</taxon>
        <taxon>Pseudomonadota</taxon>
        <taxon>Betaproteobacteria</taxon>
        <taxon>Burkholderiales</taxon>
        <taxon>Burkholderiaceae</taxon>
        <taxon>Trinickia</taxon>
    </lineage>
</organism>
<reference evidence="2 3" key="1">
    <citation type="submission" date="2018-01" db="EMBL/GenBank/DDBJ databases">
        <title>Whole genome analyses suggest that Burkholderia sensu lato contains two further novel genera in the rhizoxinica-symbiotica group Mycetohabitans gen. nov., and Trinickia gen. nov.: implications for the evolution of diazotrophy and nodulation in the Burkholderiaceae.</title>
        <authorList>
            <person name="Estrada-de los Santos P."/>
            <person name="Palmer M."/>
            <person name="Chavez-Ramirez B."/>
            <person name="Beukes C."/>
            <person name="Steenkamp E.T."/>
            <person name="Hirsch A.M."/>
            <person name="Manyaka P."/>
            <person name="Maluk M."/>
            <person name="Lafos M."/>
            <person name="Crook M."/>
            <person name="Gross E."/>
            <person name="Simon M.F."/>
            <person name="Bueno dos Reis Junior F."/>
            <person name="Poole P.S."/>
            <person name="Venter S.N."/>
            <person name="James E.K."/>
        </authorList>
    </citation>
    <scope>NUCLEOTIDE SEQUENCE [LARGE SCALE GENOMIC DNA]</scope>
    <source>
        <strain evidence="2 3">GP25-8</strain>
    </source>
</reference>
<dbReference type="AlphaFoldDB" id="A0A2N7WGL5"/>
<evidence type="ECO:0000313" key="3">
    <source>
        <dbReference type="Proteomes" id="UP000235347"/>
    </source>
</evidence>
<dbReference type="Proteomes" id="UP000235347">
    <property type="component" value="Unassembled WGS sequence"/>
</dbReference>
<proteinExistence type="predicted"/>
<gene>
    <name evidence="2" type="ORF">C0Z19_02030</name>
</gene>
<accession>A0A2N7WGL5</accession>
<keyword evidence="1" id="KW-1133">Transmembrane helix</keyword>
<keyword evidence="1" id="KW-0812">Transmembrane</keyword>
<feature type="transmembrane region" description="Helical" evidence="1">
    <location>
        <begin position="55"/>
        <end position="77"/>
    </location>
</feature>